<keyword evidence="4 6" id="KW-0450">Lipoyl</keyword>
<evidence type="ECO:0000256" key="5">
    <source>
        <dbReference type="ARBA" id="ARBA00023315"/>
    </source>
</evidence>
<dbReference type="AlphaFoldDB" id="A0A2T0LJL1"/>
<comment type="cofactor">
    <cofactor evidence="1 6">
        <name>(R)-lipoate</name>
        <dbReference type="ChEBI" id="CHEBI:83088"/>
    </cofactor>
</comment>
<dbReference type="Gene3D" id="3.30.559.10">
    <property type="entry name" value="Chloramphenicol acetyltransferase-like domain"/>
    <property type="match status" value="1"/>
</dbReference>
<proteinExistence type="inferred from homology"/>
<dbReference type="InterPro" id="IPR000089">
    <property type="entry name" value="Biotin_lipoyl"/>
</dbReference>
<comment type="similarity">
    <text evidence="2 6">Belongs to the 2-oxoacid dehydrogenase family.</text>
</comment>
<evidence type="ECO:0000256" key="4">
    <source>
        <dbReference type="ARBA" id="ARBA00022823"/>
    </source>
</evidence>
<dbReference type="PROSITE" id="PS50968">
    <property type="entry name" value="BIOTINYL_LIPOYL"/>
    <property type="match status" value="1"/>
</dbReference>
<reference evidence="10 11" key="1">
    <citation type="submission" date="2018-03" db="EMBL/GenBank/DDBJ databases">
        <title>Genomic Encyclopedia of Archaeal and Bacterial Type Strains, Phase II (KMG-II): from individual species to whole genera.</title>
        <authorList>
            <person name="Goeker M."/>
        </authorList>
    </citation>
    <scope>NUCLEOTIDE SEQUENCE [LARGE SCALE GENOMIC DNA]</scope>
    <source>
        <strain evidence="10 11">DSM 44946</strain>
    </source>
</reference>
<feature type="region of interest" description="Disordered" evidence="7">
    <location>
        <begin position="88"/>
        <end position="108"/>
    </location>
</feature>
<protein>
    <recommendedName>
        <fullName evidence="6">Dihydrolipoamide acetyltransferase component of pyruvate dehydrogenase complex</fullName>
        <ecNumber evidence="6">2.3.1.-</ecNumber>
    </recommendedName>
</protein>
<evidence type="ECO:0000256" key="1">
    <source>
        <dbReference type="ARBA" id="ARBA00001938"/>
    </source>
</evidence>
<dbReference type="Pfam" id="PF02817">
    <property type="entry name" value="E3_binding"/>
    <property type="match status" value="1"/>
</dbReference>
<dbReference type="InterPro" id="IPR023213">
    <property type="entry name" value="CAT-like_dom_sf"/>
</dbReference>
<feature type="domain" description="Peripheral subunit-binding (PSBD)" evidence="9">
    <location>
        <begin position="112"/>
        <end position="149"/>
    </location>
</feature>
<dbReference type="InterPro" id="IPR036625">
    <property type="entry name" value="E3-bd_dom_sf"/>
</dbReference>
<dbReference type="InterPro" id="IPR001078">
    <property type="entry name" value="2-oxoacid_DH_actylTfrase"/>
</dbReference>
<dbReference type="Pfam" id="PF00198">
    <property type="entry name" value="2-oxoacid_dh"/>
    <property type="match status" value="1"/>
</dbReference>
<feature type="domain" description="Lipoyl-binding" evidence="8">
    <location>
        <begin position="5"/>
        <end position="80"/>
    </location>
</feature>
<dbReference type="GO" id="GO:0005737">
    <property type="term" value="C:cytoplasm"/>
    <property type="evidence" value="ECO:0007669"/>
    <property type="project" value="TreeGrafter"/>
</dbReference>
<dbReference type="Gene3D" id="4.10.320.10">
    <property type="entry name" value="E3-binding domain"/>
    <property type="match status" value="1"/>
</dbReference>
<dbReference type="PROSITE" id="PS51826">
    <property type="entry name" value="PSBD"/>
    <property type="match status" value="1"/>
</dbReference>
<dbReference type="SUPFAM" id="SSF51230">
    <property type="entry name" value="Single hybrid motif"/>
    <property type="match status" value="1"/>
</dbReference>
<dbReference type="CDD" id="cd06849">
    <property type="entry name" value="lipoyl_domain"/>
    <property type="match status" value="1"/>
</dbReference>
<evidence type="ECO:0000259" key="9">
    <source>
        <dbReference type="PROSITE" id="PS51826"/>
    </source>
</evidence>
<accession>A0A2T0LJL1</accession>
<evidence type="ECO:0000256" key="6">
    <source>
        <dbReference type="RuleBase" id="RU003423"/>
    </source>
</evidence>
<keyword evidence="3 6" id="KW-0808">Transferase</keyword>
<keyword evidence="11" id="KW-1185">Reference proteome</keyword>
<sequence>MLTKEVEIRLPQTSEEVRESLIVFWHRSEGDWVKQGEVLVEVQTEKAVFEIEAPVTGRLINILVKRGEVAAVDDILAVIEPAAEEPAVSVREKTGDTEKAKKSEERDHHFVRASPRVRRLAKELKVDLTTLVGTGPEGRITEKDVRRAANSLPSSAEESITPLTPVRRTIARRMMESLGRSAQLTITAWADVTRLSVRGRELAPEIGFTAWILRATVLSVEKHPYMNAVWEENGIRTFSSVHLGIAVDTEEGLLVPVIPRAERMSLRQLDEAVRRIAEEARSQKLAAKDLKGSTFTVSNLGPYGVQFFTPILNPPEAALLGVGQIDSRLVLEGERPVEQKRLPLSLTFDHRIIDGAPAARFLQTLVGLLADPDRLL</sequence>
<evidence type="ECO:0000313" key="11">
    <source>
        <dbReference type="Proteomes" id="UP000237797"/>
    </source>
</evidence>
<dbReference type="Pfam" id="PF00364">
    <property type="entry name" value="Biotin_lipoyl"/>
    <property type="match status" value="1"/>
</dbReference>
<keyword evidence="10" id="KW-0670">Pyruvate</keyword>
<dbReference type="PROSITE" id="PS00189">
    <property type="entry name" value="LIPOYL"/>
    <property type="match status" value="1"/>
</dbReference>
<dbReference type="PANTHER" id="PTHR43178:SF5">
    <property type="entry name" value="LIPOAMIDE ACYLTRANSFERASE COMPONENT OF BRANCHED-CHAIN ALPHA-KETO ACID DEHYDROGENASE COMPLEX, MITOCHONDRIAL"/>
    <property type="match status" value="1"/>
</dbReference>
<dbReference type="InterPro" id="IPR011053">
    <property type="entry name" value="Single_hybrid_motif"/>
</dbReference>
<evidence type="ECO:0000313" key="10">
    <source>
        <dbReference type="EMBL" id="PRX42667.1"/>
    </source>
</evidence>
<evidence type="ECO:0000256" key="7">
    <source>
        <dbReference type="SAM" id="MobiDB-lite"/>
    </source>
</evidence>
<comment type="caution">
    <text evidence="10">The sequence shown here is derived from an EMBL/GenBank/DDBJ whole genome shotgun (WGS) entry which is preliminary data.</text>
</comment>
<name>A0A2T0LJL1_9BACL</name>
<dbReference type="Proteomes" id="UP000237797">
    <property type="component" value="Unassembled WGS sequence"/>
</dbReference>
<evidence type="ECO:0000256" key="3">
    <source>
        <dbReference type="ARBA" id="ARBA00022679"/>
    </source>
</evidence>
<dbReference type="SUPFAM" id="SSF47005">
    <property type="entry name" value="Peripheral subunit-binding domain of 2-oxo acid dehydrogenase complex"/>
    <property type="match status" value="1"/>
</dbReference>
<evidence type="ECO:0000256" key="2">
    <source>
        <dbReference type="ARBA" id="ARBA00007317"/>
    </source>
</evidence>
<dbReference type="GO" id="GO:0031405">
    <property type="term" value="F:lipoic acid binding"/>
    <property type="evidence" value="ECO:0007669"/>
    <property type="project" value="TreeGrafter"/>
</dbReference>
<organism evidence="10 11">
    <name type="scientific">Planifilum fimeticola</name>
    <dbReference type="NCBI Taxonomy" id="201975"/>
    <lineage>
        <taxon>Bacteria</taxon>
        <taxon>Bacillati</taxon>
        <taxon>Bacillota</taxon>
        <taxon>Bacilli</taxon>
        <taxon>Bacillales</taxon>
        <taxon>Thermoactinomycetaceae</taxon>
        <taxon>Planifilum</taxon>
    </lineage>
</organism>
<dbReference type="InterPro" id="IPR003016">
    <property type="entry name" value="2-oxoA_DH_lipoyl-BS"/>
</dbReference>
<dbReference type="SUPFAM" id="SSF52777">
    <property type="entry name" value="CoA-dependent acyltransferases"/>
    <property type="match status" value="1"/>
</dbReference>
<dbReference type="PANTHER" id="PTHR43178">
    <property type="entry name" value="DIHYDROLIPOAMIDE ACETYLTRANSFERASE COMPONENT OF PYRUVATE DEHYDROGENASE COMPLEX"/>
    <property type="match status" value="1"/>
</dbReference>
<dbReference type="GO" id="GO:0016407">
    <property type="term" value="F:acetyltransferase activity"/>
    <property type="evidence" value="ECO:0007669"/>
    <property type="project" value="TreeGrafter"/>
</dbReference>
<dbReference type="InterPro" id="IPR050743">
    <property type="entry name" value="2-oxoacid_DH_E2_comp"/>
</dbReference>
<gene>
    <name evidence="10" type="ORF">CLV97_101156</name>
</gene>
<evidence type="ECO:0000259" key="8">
    <source>
        <dbReference type="PROSITE" id="PS50968"/>
    </source>
</evidence>
<keyword evidence="5 6" id="KW-0012">Acyltransferase</keyword>
<dbReference type="InterPro" id="IPR004167">
    <property type="entry name" value="PSBD"/>
</dbReference>
<dbReference type="EC" id="2.3.1.-" evidence="6"/>
<feature type="compositionally biased region" description="Basic and acidic residues" evidence="7">
    <location>
        <begin position="90"/>
        <end position="108"/>
    </location>
</feature>
<dbReference type="EMBL" id="PVNE01000001">
    <property type="protein sequence ID" value="PRX42667.1"/>
    <property type="molecule type" value="Genomic_DNA"/>
</dbReference>
<dbReference type="Gene3D" id="2.40.50.100">
    <property type="match status" value="1"/>
</dbReference>